<dbReference type="InterPro" id="IPR006311">
    <property type="entry name" value="TAT_signal"/>
</dbReference>
<gene>
    <name evidence="3" type="ORF">ACIPEN_06395</name>
</gene>
<evidence type="ECO:0000256" key="1">
    <source>
        <dbReference type="SAM" id="SignalP"/>
    </source>
</evidence>
<dbReference type="InterPro" id="IPR032466">
    <property type="entry name" value="Metal_Hydrolase"/>
</dbReference>
<comment type="caution">
    <text evidence="3">The sequence shown here is derived from an EMBL/GenBank/DDBJ whole genome shotgun (WGS) entry which is preliminary data.</text>
</comment>
<dbReference type="SUPFAM" id="SSF51556">
    <property type="entry name" value="Metallo-dependent hydrolases"/>
    <property type="match status" value="1"/>
</dbReference>
<protein>
    <submittedName>
        <fullName evidence="3">Amidohydrolase family protein</fullName>
    </submittedName>
</protein>
<name>A0ABW8EVX5_9BURK</name>
<dbReference type="Pfam" id="PF04909">
    <property type="entry name" value="Amidohydro_2"/>
    <property type="match status" value="1"/>
</dbReference>
<dbReference type="PROSITE" id="PS51318">
    <property type="entry name" value="TAT"/>
    <property type="match status" value="1"/>
</dbReference>
<sequence length="320" mass="34549">METKMLKTGQTRRAFLRQAAALTAGLGAAACGASAMAADEAFPHSSGSERISARLPANACDCHMHIYDDRFPWAPGAKLLHPPATVAMYRRLQQRLGVSRNVVVTPSAYGTDNRCTLDALEQLGASARGVAVLDTGVSDAELVRLDKAGIRGLRFNLAIGSVTSAAMIEPLARRVAHLGWHMQVNMSNDELLANREMLSRLPVPVVFDHFARIPLQDSASHPVYAFVVGLMKDKRAYIKLSGAYLSSKAGAPAYGDVAPLARALMSAAPTQVLWGSDWPHPTEKHKPDDALLLDLMAEWAGSGEQLNALLVDNPARLYRF</sequence>
<dbReference type="InterPro" id="IPR006680">
    <property type="entry name" value="Amidohydro-rel"/>
</dbReference>
<feature type="signal peptide" evidence="1">
    <location>
        <begin position="1"/>
        <end position="37"/>
    </location>
</feature>
<organism evidence="3 4">
    <name type="scientific">Herbaspirillum chlorophenolicum</name>
    <dbReference type="NCBI Taxonomy" id="211589"/>
    <lineage>
        <taxon>Bacteria</taxon>
        <taxon>Pseudomonadati</taxon>
        <taxon>Pseudomonadota</taxon>
        <taxon>Betaproteobacteria</taxon>
        <taxon>Burkholderiales</taxon>
        <taxon>Oxalobacteraceae</taxon>
        <taxon>Herbaspirillum</taxon>
    </lineage>
</organism>
<accession>A0ABW8EVX5</accession>
<evidence type="ECO:0000313" key="3">
    <source>
        <dbReference type="EMBL" id="MFJ3045439.1"/>
    </source>
</evidence>
<dbReference type="PANTHER" id="PTHR35563:SF2">
    <property type="entry name" value="BARREL METAL-DEPENDENT HYDROLASE, PUTATIVE (AFU_ORTHOLOGUE AFUA_1G16240)-RELATED"/>
    <property type="match status" value="1"/>
</dbReference>
<reference evidence="3 4" key="1">
    <citation type="submission" date="2024-10" db="EMBL/GenBank/DDBJ databases">
        <title>The Natural Products Discovery Center: Release of the First 8490 Sequenced Strains for Exploring Actinobacteria Biosynthetic Diversity.</title>
        <authorList>
            <person name="Kalkreuter E."/>
            <person name="Kautsar S.A."/>
            <person name="Yang D."/>
            <person name="Bader C.D."/>
            <person name="Teijaro C.N."/>
            <person name="Fluegel L."/>
            <person name="Davis C.M."/>
            <person name="Simpson J.R."/>
            <person name="Lauterbach L."/>
            <person name="Steele A.D."/>
            <person name="Gui C."/>
            <person name="Meng S."/>
            <person name="Li G."/>
            <person name="Viehrig K."/>
            <person name="Ye F."/>
            <person name="Su P."/>
            <person name="Kiefer A.F."/>
            <person name="Nichols A."/>
            <person name="Cepeda A.J."/>
            <person name="Yan W."/>
            <person name="Fan B."/>
            <person name="Jiang Y."/>
            <person name="Adhikari A."/>
            <person name="Zheng C.-J."/>
            <person name="Schuster L."/>
            <person name="Cowan T.M."/>
            <person name="Smanski M.J."/>
            <person name="Chevrette M.G."/>
            <person name="De Carvalho L.P.S."/>
            <person name="Shen B."/>
        </authorList>
    </citation>
    <scope>NUCLEOTIDE SEQUENCE [LARGE SCALE GENOMIC DNA]</scope>
    <source>
        <strain evidence="3 4">NPDC087045</strain>
    </source>
</reference>
<dbReference type="RefSeq" id="WP_402699023.1">
    <property type="nucleotide sequence ID" value="NZ_JBIUZV010000003.1"/>
</dbReference>
<keyword evidence="1" id="KW-0732">Signal</keyword>
<evidence type="ECO:0000259" key="2">
    <source>
        <dbReference type="Pfam" id="PF04909"/>
    </source>
</evidence>
<dbReference type="Proteomes" id="UP001617427">
    <property type="component" value="Unassembled WGS sequence"/>
</dbReference>
<keyword evidence="4" id="KW-1185">Reference proteome</keyword>
<proteinExistence type="predicted"/>
<dbReference type="PANTHER" id="PTHR35563">
    <property type="entry name" value="BARREL METAL-DEPENDENT HYDROLASE, PUTATIVE (AFU_ORTHOLOGUE AFUA_1G16240)-RELATED"/>
    <property type="match status" value="1"/>
</dbReference>
<feature type="chain" id="PRO_5045773975" evidence="1">
    <location>
        <begin position="38"/>
        <end position="320"/>
    </location>
</feature>
<dbReference type="PROSITE" id="PS51257">
    <property type="entry name" value="PROKAR_LIPOPROTEIN"/>
    <property type="match status" value="1"/>
</dbReference>
<feature type="domain" description="Amidohydrolase-related" evidence="2">
    <location>
        <begin position="60"/>
        <end position="320"/>
    </location>
</feature>
<dbReference type="EMBL" id="JBIUZV010000003">
    <property type="protein sequence ID" value="MFJ3045439.1"/>
    <property type="molecule type" value="Genomic_DNA"/>
</dbReference>
<dbReference type="Gene3D" id="3.20.20.140">
    <property type="entry name" value="Metal-dependent hydrolases"/>
    <property type="match status" value="1"/>
</dbReference>
<evidence type="ECO:0000313" key="4">
    <source>
        <dbReference type="Proteomes" id="UP001617427"/>
    </source>
</evidence>
<dbReference type="InterPro" id="IPR052358">
    <property type="entry name" value="Aro_Compnd_Degr_Hydrolases"/>
</dbReference>